<evidence type="ECO:0000313" key="2">
    <source>
        <dbReference type="Proteomes" id="UP000515663"/>
    </source>
</evidence>
<dbReference type="Proteomes" id="UP000515663">
    <property type="component" value="Chromosome"/>
</dbReference>
<protein>
    <submittedName>
        <fullName evidence="1">Uncharacterized protein</fullName>
    </submittedName>
</protein>
<organism evidence="1 2">
    <name type="scientific">Gordonia jinghuaiqii</name>
    <dbReference type="NCBI Taxonomy" id="2758710"/>
    <lineage>
        <taxon>Bacteria</taxon>
        <taxon>Bacillati</taxon>
        <taxon>Actinomycetota</taxon>
        <taxon>Actinomycetes</taxon>
        <taxon>Mycobacteriales</taxon>
        <taxon>Gordoniaceae</taxon>
        <taxon>Gordonia</taxon>
    </lineage>
</organism>
<keyword evidence="2" id="KW-1185">Reference proteome</keyword>
<proteinExistence type="predicted"/>
<evidence type="ECO:0000313" key="1">
    <source>
        <dbReference type="EMBL" id="QMT00235.1"/>
    </source>
</evidence>
<sequence length="150" mass="16494">MPEAPDLTDAWIVEASRQLAEPPGDIDRLISSISAGLSRVRRPARALASDGVRTKVSDRIIKQMIAIRIRRDVGRLVVFAAVDGAGDSVDGIRLGLVARYSDDLVALSDTVRDVVEEVLVETLGPETSAAARRNISVRWQDVYTREWLSR</sequence>
<dbReference type="EMBL" id="CP059491">
    <property type="protein sequence ID" value="QMT00235.1"/>
    <property type="molecule type" value="Genomic_DNA"/>
</dbReference>
<reference evidence="2" key="1">
    <citation type="submission" date="2020-07" db="EMBL/GenBank/DDBJ databases">
        <title>novel species isolated from the respiratory tract of Marmot.</title>
        <authorList>
            <person name="Zhang G."/>
        </authorList>
    </citation>
    <scope>NUCLEOTIDE SEQUENCE [LARGE SCALE GENOMIC DNA]</scope>
    <source>
        <strain evidence="2">686</strain>
    </source>
</reference>
<dbReference type="RefSeq" id="WP_219849445.1">
    <property type="nucleotide sequence ID" value="NZ_CP059491.1"/>
</dbReference>
<name>A0A7D7LTH9_9ACTN</name>
<dbReference type="AlphaFoldDB" id="A0A7D7LTH9"/>
<accession>A0A7D7LTH9</accession>
<gene>
    <name evidence="1" type="ORF">H1R19_15035</name>
</gene>
<dbReference type="KEGG" id="gji:H1R19_15035"/>